<evidence type="ECO:0000313" key="8">
    <source>
        <dbReference type="EMBL" id="SIR41845.1"/>
    </source>
</evidence>
<dbReference type="SUPFAM" id="SSF88946">
    <property type="entry name" value="Sigma2 domain of RNA polymerase sigma factors"/>
    <property type="match status" value="1"/>
</dbReference>
<dbReference type="AlphaFoldDB" id="A0A1N7AS04"/>
<dbReference type="InterPro" id="IPR007627">
    <property type="entry name" value="RNA_pol_sigma70_r2"/>
</dbReference>
<keyword evidence="9" id="KW-1185">Reference proteome</keyword>
<keyword evidence="3" id="KW-0731">Sigma factor</keyword>
<comment type="similarity">
    <text evidence="1">Belongs to the sigma-70 factor family. ECF subfamily.</text>
</comment>
<feature type="domain" description="RNA polymerase sigma factor 70 region 4 type 2" evidence="7">
    <location>
        <begin position="98"/>
        <end position="148"/>
    </location>
</feature>
<dbReference type="SUPFAM" id="SSF88659">
    <property type="entry name" value="Sigma3 and sigma4 domains of RNA polymerase sigma factors"/>
    <property type="match status" value="1"/>
</dbReference>
<proteinExistence type="inferred from homology"/>
<protein>
    <submittedName>
        <fullName evidence="8">RNA polymerase sigma-70 factor, ECF subfamily</fullName>
    </submittedName>
</protein>
<dbReference type="InterPro" id="IPR039425">
    <property type="entry name" value="RNA_pol_sigma-70-like"/>
</dbReference>
<dbReference type="CDD" id="cd06171">
    <property type="entry name" value="Sigma70_r4"/>
    <property type="match status" value="1"/>
</dbReference>
<dbReference type="NCBIfam" id="TIGR02937">
    <property type="entry name" value="sigma70-ECF"/>
    <property type="match status" value="1"/>
</dbReference>
<dbReference type="Gene3D" id="1.10.10.10">
    <property type="entry name" value="Winged helix-like DNA-binding domain superfamily/Winged helix DNA-binding domain"/>
    <property type="match status" value="1"/>
</dbReference>
<evidence type="ECO:0000256" key="3">
    <source>
        <dbReference type="ARBA" id="ARBA00023082"/>
    </source>
</evidence>
<organism evidence="8 9">
    <name type="scientific">Maribacter ulvicola</name>
    <dbReference type="NCBI Taxonomy" id="228959"/>
    <lineage>
        <taxon>Bacteria</taxon>
        <taxon>Pseudomonadati</taxon>
        <taxon>Bacteroidota</taxon>
        <taxon>Flavobacteriia</taxon>
        <taxon>Flavobacteriales</taxon>
        <taxon>Flavobacteriaceae</taxon>
        <taxon>Maribacter</taxon>
    </lineage>
</organism>
<evidence type="ECO:0000256" key="2">
    <source>
        <dbReference type="ARBA" id="ARBA00023015"/>
    </source>
</evidence>
<keyword evidence="4" id="KW-0238">DNA-binding</keyword>
<dbReference type="EMBL" id="FTMA01000014">
    <property type="protein sequence ID" value="SIR41845.1"/>
    <property type="molecule type" value="Genomic_DNA"/>
</dbReference>
<dbReference type="PANTHER" id="PTHR43133:SF8">
    <property type="entry name" value="RNA POLYMERASE SIGMA FACTOR HI_1459-RELATED"/>
    <property type="match status" value="1"/>
</dbReference>
<dbReference type="Pfam" id="PF08281">
    <property type="entry name" value="Sigma70_r4_2"/>
    <property type="match status" value="1"/>
</dbReference>
<evidence type="ECO:0000259" key="7">
    <source>
        <dbReference type="Pfam" id="PF08281"/>
    </source>
</evidence>
<dbReference type="RefSeq" id="WP_076551431.1">
    <property type="nucleotide sequence ID" value="NZ_FTMA01000014.1"/>
</dbReference>
<reference evidence="9" key="1">
    <citation type="submission" date="2017-01" db="EMBL/GenBank/DDBJ databases">
        <authorList>
            <person name="Varghese N."/>
            <person name="Submissions S."/>
        </authorList>
    </citation>
    <scope>NUCLEOTIDE SEQUENCE [LARGE SCALE GENOMIC DNA]</scope>
    <source>
        <strain evidence="9">DSM 15366</strain>
    </source>
</reference>
<dbReference type="OrthoDB" id="9780326at2"/>
<name>A0A1N7AS04_9FLAO</name>
<dbReference type="GO" id="GO:0003677">
    <property type="term" value="F:DNA binding"/>
    <property type="evidence" value="ECO:0007669"/>
    <property type="project" value="UniProtKB-KW"/>
</dbReference>
<evidence type="ECO:0000259" key="6">
    <source>
        <dbReference type="Pfam" id="PF04542"/>
    </source>
</evidence>
<dbReference type="InterPro" id="IPR014284">
    <property type="entry name" value="RNA_pol_sigma-70_dom"/>
</dbReference>
<keyword evidence="5" id="KW-0804">Transcription</keyword>
<dbReference type="STRING" id="228959.SAMN05421797_11428"/>
<dbReference type="GO" id="GO:0006352">
    <property type="term" value="P:DNA-templated transcription initiation"/>
    <property type="evidence" value="ECO:0007669"/>
    <property type="project" value="InterPro"/>
</dbReference>
<dbReference type="InterPro" id="IPR013249">
    <property type="entry name" value="RNA_pol_sigma70_r4_t2"/>
</dbReference>
<evidence type="ECO:0000256" key="4">
    <source>
        <dbReference type="ARBA" id="ARBA00023125"/>
    </source>
</evidence>
<dbReference type="PANTHER" id="PTHR43133">
    <property type="entry name" value="RNA POLYMERASE ECF-TYPE SIGMA FACTO"/>
    <property type="match status" value="1"/>
</dbReference>
<keyword evidence="2" id="KW-0805">Transcription regulation</keyword>
<dbReference type="GO" id="GO:0016987">
    <property type="term" value="F:sigma factor activity"/>
    <property type="evidence" value="ECO:0007669"/>
    <property type="project" value="UniProtKB-KW"/>
</dbReference>
<sequence>MGFDEIYKSYSSKIFRVCLGYFNDYDLAKDITQETFISVWQNLAKFENRSSIGTWIYRIATNKCLRRIQKENSHPTVELPTNLKYVAPSFEEDEKLSRLHQYISELPELERIIITLSLEDVSQEKIAEIIGISHANIRVKLHRIKAKLTKKFEENGQF</sequence>
<gene>
    <name evidence="8" type="ORF">SAMN05421797_11428</name>
</gene>
<feature type="domain" description="RNA polymerase sigma-70 region 2" evidence="6">
    <location>
        <begin position="6"/>
        <end position="72"/>
    </location>
</feature>
<dbReference type="InterPro" id="IPR013325">
    <property type="entry name" value="RNA_pol_sigma_r2"/>
</dbReference>
<evidence type="ECO:0000256" key="5">
    <source>
        <dbReference type="ARBA" id="ARBA00023163"/>
    </source>
</evidence>
<dbReference type="Gene3D" id="1.10.1740.10">
    <property type="match status" value="1"/>
</dbReference>
<dbReference type="InterPro" id="IPR013324">
    <property type="entry name" value="RNA_pol_sigma_r3/r4-like"/>
</dbReference>
<evidence type="ECO:0000256" key="1">
    <source>
        <dbReference type="ARBA" id="ARBA00010641"/>
    </source>
</evidence>
<dbReference type="Pfam" id="PF04542">
    <property type="entry name" value="Sigma70_r2"/>
    <property type="match status" value="1"/>
</dbReference>
<dbReference type="Proteomes" id="UP000186953">
    <property type="component" value="Unassembled WGS sequence"/>
</dbReference>
<accession>A0A1N7AS04</accession>
<dbReference type="InterPro" id="IPR036388">
    <property type="entry name" value="WH-like_DNA-bd_sf"/>
</dbReference>
<evidence type="ECO:0000313" key="9">
    <source>
        <dbReference type="Proteomes" id="UP000186953"/>
    </source>
</evidence>